<dbReference type="PANTHER" id="PTHR12110">
    <property type="entry name" value="HYDROXYPYRUVATE ISOMERASE"/>
    <property type="match status" value="1"/>
</dbReference>
<dbReference type="AlphaFoldDB" id="A0A0F4QU40"/>
<dbReference type="GO" id="GO:0004519">
    <property type="term" value="F:endonuclease activity"/>
    <property type="evidence" value="ECO:0007669"/>
    <property type="project" value="UniProtKB-KW"/>
</dbReference>
<dbReference type="PATRIC" id="fig|43658.5.peg.1632"/>
<keyword evidence="2" id="KW-0540">Nuclease</keyword>
<gene>
    <name evidence="2" type="ORF">TW77_07765</name>
</gene>
<dbReference type="Pfam" id="PF01261">
    <property type="entry name" value="AP_endonuc_2"/>
    <property type="match status" value="1"/>
</dbReference>
<name>A0A0F4QU40_9GAMM</name>
<comment type="caution">
    <text evidence="2">The sequence shown here is derived from an EMBL/GenBank/DDBJ whole genome shotgun (WGS) entry which is preliminary data.</text>
</comment>
<keyword evidence="2" id="KW-0378">Hydrolase</keyword>
<evidence type="ECO:0000313" key="3">
    <source>
        <dbReference type="Proteomes" id="UP000033452"/>
    </source>
</evidence>
<proteinExistence type="predicted"/>
<protein>
    <submittedName>
        <fullName evidence="2">AP endonuclease</fullName>
    </submittedName>
</protein>
<dbReference type="OrthoDB" id="9779184at2"/>
<dbReference type="InterPro" id="IPR013022">
    <property type="entry name" value="Xyl_isomerase-like_TIM-brl"/>
</dbReference>
<keyword evidence="2" id="KW-0255">Endonuclease</keyword>
<dbReference type="InterPro" id="IPR036237">
    <property type="entry name" value="Xyl_isomerase-like_sf"/>
</dbReference>
<keyword evidence="3" id="KW-1185">Reference proteome</keyword>
<organism evidence="2 3">
    <name type="scientific">Pseudoalteromonas rubra</name>
    <dbReference type="NCBI Taxonomy" id="43658"/>
    <lineage>
        <taxon>Bacteria</taxon>
        <taxon>Pseudomonadati</taxon>
        <taxon>Pseudomonadota</taxon>
        <taxon>Gammaproteobacteria</taxon>
        <taxon>Alteromonadales</taxon>
        <taxon>Pseudoalteromonadaceae</taxon>
        <taxon>Pseudoalteromonas</taxon>
    </lineage>
</organism>
<dbReference type="SUPFAM" id="SSF51658">
    <property type="entry name" value="Xylose isomerase-like"/>
    <property type="match status" value="1"/>
</dbReference>
<reference evidence="2 3" key="1">
    <citation type="journal article" date="2015" name="BMC Genomics">
        <title>Genome mining reveals unlocked bioactive potential of marine Gram-negative bacteria.</title>
        <authorList>
            <person name="Machado H."/>
            <person name="Sonnenschein E.C."/>
            <person name="Melchiorsen J."/>
            <person name="Gram L."/>
        </authorList>
    </citation>
    <scope>NUCLEOTIDE SEQUENCE [LARGE SCALE GENOMIC DNA]</scope>
    <source>
        <strain evidence="2 3">S2471</strain>
    </source>
</reference>
<dbReference type="EMBL" id="JXYA01000016">
    <property type="protein sequence ID" value="KJZ10127.1"/>
    <property type="molecule type" value="Genomic_DNA"/>
</dbReference>
<dbReference type="Proteomes" id="UP000033452">
    <property type="component" value="Unassembled WGS sequence"/>
</dbReference>
<dbReference type="Gene3D" id="3.20.20.150">
    <property type="entry name" value="Divalent-metal-dependent TIM barrel enzymes"/>
    <property type="match status" value="1"/>
</dbReference>
<dbReference type="PANTHER" id="PTHR12110:SF21">
    <property type="entry name" value="XYLOSE ISOMERASE-LIKE TIM BARREL DOMAIN-CONTAINING PROTEIN"/>
    <property type="match status" value="1"/>
</dbReference>
<dbReference type="InterPro" id="IPR050312">
    <property type="entry name" value="IolE/XylAMocC-like"/>
</dbReference>
<sequence length="355" mass="39849">MTEIRGPGIFLAQFIGDEAPYNSLEGLAQWASSLGYKAIQLPTHIESLFDLARAAQSKDYCEHIKALLGRYNLVISELSTHIQGQLVAIAPCYVEMFAGFYPNTLNKDPDSISLWASEQLMLAAQASKNLGLSAHATFSGALLWPMVYPWPQRPAGLIEQGFEALAQRWLPILEAFDIAGVDVCFELHPAEDLHDGASFEAFLRQVNHHPRANILYDPSHLHLQKMDYLAFIDLYHDRIKAFHVKDAEYRVNGRTGVYGGYLNWKDRAGRFRSLGDGQIDFNAIFSKLTQYGFDGWAVMEWECCIKDPYIGALQGAQIIKDLIIKPTAKAFDDFAGRASCEMTNRRLLGLGEREI</sequence>
<evidence type="ECO:0000259" key="1">
    <source>
        <dbReference type="Pfam" id="PF01261"/>
    </source>
</evidence>
<evidence type="ECO:0000313" key="2">
    <source>
        <dbReference type="EMBL" id="KJZ10127.1"/>
    </source>
</evidence>
<accession>A0A0F4QU40</accession>
<feature type="domain" description="Xylose isomerase-like TIM barrel" evidence="1">
    <location>
        <begin position="29"/>
        <end position="303"/>
    </location>
</feature>
<dbReference type="RefSeq" id="WP_046004400.1">
    <property type="nucleotide sequence ID" value="NZ_JXYA01000016.1"/>
</dbReference>